<dbReference type="InterPro" id="IPR013325">
    <property type="entry name" value="RNA_pol_sigma_r2"/>
</dbReference>
<evidence type="ECO:0000313" key="10">
    <source>
        <dbReference type="Proteomes" id="UP000317977"/>
    </source>
</evidence>
<proteinExistence type="inferred from homology"/>
<dbReference type="GO" id="GO:0016987">
    <property type="term" value="F:sigma factor activity"/>
    <property type="evidence" value="ECO:0007669"/>
    <property type="project" value="UniProtKB-KW"/>
</dbReference>
<dbReference type="Pfam" id="PF04542">
    <property type="entry name" value="Sigma70_r2"/>
    <property type="match status" value="1"/>
</dbReference>
<dbReference type="InterPro" id="IPR013324">
    <property type="entry name" value="RNA_pol_sigma_r3/r4-like"/>
</dbReference>
<evidence type="ECO:0000256" key="6">
    <source>
        <dbReference type="SAM" id="MobiDB-lite"/>
    </source>
</evidence>
<evidence type="ECO:0000259" key="8">
    <source>
        <dbReference type="Pfam" id="PF04545"/>
    </source>
</evidence>
<keyword evidence="3" id="KW-0731">Sigma factor</keyword>
<dbReference type="SUPFAM" id="SSF88946">
    <property type="entry name" value="Sigma2 domain of RNA polymerase sigma factors"/>
    <property type="match status" value="1"/>
</dbReference>
<dbReference type="NCBIfam" id="TIGR02937">
    <property type="entry name" value="sigma70-ECF"/>
    <property type="match status" value="1"/>
</dbReference>
<sequence>MSELPAKKSPSDRTDLQSQDENSVAASRMHKPADDSGCDLTGDQLRELFEQSSPGLRRFLMGRLPDPSDVDDCLQAVYVLLIQHGGGVAAATRTAWLFRVAANESARIWRTKSSTTKMLLGQDAKEAVDDDPALPIIRDETRQAVQEAIDRLPPANQEIVRLRIHENLTFEQIAKQLSIPLGTALTRMRRSLIQLRSDLDSTELDSTD</sequence>
<dbReference type="AlphaFoldDB" id="A0A5C6F780"/>
<name>A0A5C6F780_9BACT</name>
<evidence type="ECO:0000256" key="3">
    <source>
        <dbReference type="ARBA" id="ARBA00023082"/>
    </source>
</evidence>
<evidence type="ECO:0000313" key="9">
    <source>
        <dbReference type="EMBL" id="TWU57248.1"/>
    </source>
</evidence>
<feature type="region of interest" description="Disordered" evidence="6">
    <location>
        <begin position="1"/>
        <end position="41"/>
    </location>
</feature>
<dbReference type="Gene3D" id="1.10.10.10">
    <property type="entry name" value="Winged helix-like DNA-binding domain superfamily/Winged helix DNA-binding domain"/>
    <property type="match status" value="1"/>
</dbReference>
<evidence type="ECO:0000256" key="1">
    <source>
        <dbReference type="ARBA" id="ARBA00010641"/>
    </source>
</evidence>
<organism evidence="9 10">
    <name type="scientific">Rubripirellula reticaptiva</name>
    <dbReference type="NCBI Taxonomy" id="2528013"/>
    <lineage>
        <taxon>Bacteria</taxon>
        <taxon>Pseudomonadati</taxon>
        <taxon>Planctomycetota</taxon>
        <taxon>Planctomycetia</taxon>
        <taxon>Pirellulales</taxon>
        <taxon>Pirellulaceae</taxon>
        <taxon>Rubripirellula</taxon>
    </lineage>
</organism>
<comment type="similarity">
    <text evidence="1">Belongs to the sigma-70 factor family. ECF subfamily.</text>
</comment>
<keyword evidence="10" id="KW-1185">Reference proteome</keyword>
<dbReference type="CDD" id="cd06171">
    <property type="entry name" value="Sigma70_r4"/>
    <property type="match status" value="1"/>
</dbReference>
<dbReference type="InterPro" id="IPR039425">
    <property type="entry name" value="RNA_pol_sigma-70-like"/>
</dbReference>
<dbReference type="InterPro" id="IPR036388">
    <property type="entry name" value="WH-like_DNA-bd_sf"/>
</dbReference>
<dbReference type="OrthoDB" id="273051at2"/>
<dbReference type="PANTHER" id="PTHR43133">
    <property type="entry name" value="RNA POLYMERASE ECF-TYPE SIGMA FACTO"/>
    <property type="match status" value="1"/>
</dbReference>
<dbReference type="InterPro" id="IPR014284">
    <property type="entry name" value="RNA_pol_sigma-70_dom"/>
</dbReference>
<gene>
    <name evidence="9" type="primary">sigE_1</name>
    <name evidence="9" type="ORF">Poly59_01550</name>
</gene>
<evidence type="ECO:0000256" key="2">
    <source>
        <dbReference type="ARBA" id="ARBA00023015"/>
    </source>
</evidence>
<dbReference type="Gene3D" id="1.10.1740.10">
    <property type="match status" value="1"/>
</dbReference>
<dbReference type="InterPro" id="IPR007627">
    <property type="entry name" value="RNA_pol_sigma70_r2"/>
</dbReference>
<dbReference type="SUPFAM" id="SSF88659">
    <property type="entry name" value="Sigma3 and sigma4 domains of RNA polymerase sigma factors"/>
    <property type="match status" value="1"/>
</dbReference>
<keyword evidence="4" id="KW-0238">DNA-binding</keyword>
<dbReference type="GO" id="GO:0006352">
    <property type="term" value="P:DNA-templated transcription initiation"/>
    <property type="evidence" value="ECO:0007669"/>
    <property type="project" value="InterPro"/>
</dbReference>
<dbReference type="GO" id="GO:0003677">
    <property type="term" value="F:DNA binding"/>
    <property type="evidence" value="ECO:0007669"/>
    <property type="project" value="UniProtKB-KW"/>
</dbReference>
<dbReference type="Proteomes" id="UP000317977">
    <property type="component" value="Unassembled WGS sequence"/>
</dbReference>
<feature type="compositionally biased region" description="Polar residues" evidence="6">
    <location>
        <begin position="16"/>
        <end position="25"/>
    </location>
</feature>
<accession>A0A5C6F780</accession>
<evidence type="ECO:0000259" key="7">
    <source>
        <dbReference type="Pfam" id="PF04542"/>
    </source>
</evidence>
<dbReference type="PANTHER" id="PTHR43133:SF8">
    <property type="entry name" value="RNA POLYMERASE SIGMA FACTOR HI_1459-RELATED"/>
    <property type="match status" value="1"/>
</dbReference>
<dbReference type="EMBL" id="SJPX01000001">
    <property type="protein sequence ID" value="TWU57248.1"/>
    <property type="molecule type" value="Genomic_DNA"/>
</dbReference>
<dbReference type="InterPro" id="IPR007630">
    <property type="entry name" value="RNA_pol_sigma70_r4"/>
</dbReference>
<evidence type="ECO:0000256" key="4">
    <source>
        <dbReference type="ARBA" id="ARBA00023125"/>
    </source>
</evidence>
<feature type="domain" description="RNA polymerase sigma-70 region 2" evidence="7">
    <location>
        <begin position="48"/>
        <end position="113"/>
    </location>
</feature>
<dbReference type="Pfam" id="PF04545">
    <property type="entry name" value="Sigma70_r4"/>
    <property type="match status" value="1"/>
</dbReference>
<evidence type="ECO:0000256" key="5">
    <source>
        <dbReference type="ARBA" id="ARBA00023163"/>
    </source>
</evidence>
<keyword evidence="5" id="KW-0804">Transcription</keyword>
<feature type="compositionally biased region" description="Basic and acidic residues" evidence="6">
    <location>
        <begin position="1"/>
        <end position="15"/>
    </location>
</feature>
<protein>
    <submittedName>
        <fullName evidence="9">ECF RNA polymerase sigma factor SigE</fullName>
    </submittedName>
</protein>
<keyword evidence="2" id="KW-0805">Transcription regulation</keyword>
<feature type="domain" description="RNA polymerase sigma-70 region 4" evidence="8">
    <location>
        <begin position="148"/>
        <end position="196"/>
    </location>
</feature>
<reference evidence="9 10" key="1">
    <citation type="submission" date="2019-02" db="EMBL/GenBank/DDBJ databases">
        <title>Deep-cultivation of Planctomycetes and their phenomic and genomic characterization uncovers novel biology.</title>
        <authorList>
            <person name="Wiegand S."/>
            <person name="Jogler M."/>
            <person name="Boedeker C."/>
            <person name="Pinto D."/>
            <person name="Vollmers J."/>
            <person name="Rivas-Marin E."/>
            <person name="Kohn T."/>
            <person name="Peeters S.H."/>
            <person name="Heuer A."/>
            <person name="Rast P."/>
            <person name="Oberbeckmann S."/>
            <person name="Bunk B."/>
            <person name="Jeske O."/>
            <person name="Meyerdierks A."/>
            <person name="Storesund J.E."/>
            <person name="Kallscheuer N."/>
            <person name="Luecker S."/>
            <person name="Lage O.M."/>
            <person name="Pohl T."/>
            <person name="Merkel B.J."/>
            <person name="Hornburger P."/>
            <person name="Mueller R.-W."/>
            <person name="Bruemmer F."/>
            <person name="Labrenz M."/>
            <person name="Spormann A.M."/>
            <person name="Op Den Camp H."/>
            <person name="Overmann J."/>
            <person name="Amann R."/>
            <person name="Jetten M.S.M."/>
            <person name="Mascher T."/>
            <person name="Medema M.H."/>
            <person name="Devos D.P."/>
            <person name="Kaster A.-K."/>
            <person name="Ovreas L."/>
            <person name="Rohde M."/>
            <person name="Galperin M.Y."/>
            <person name="Jogler C."/>
        </authorList>
    </citation>
    <scope>NUCLEOTIDE SEQUENCE [LARGE SCALE GENOMIC DNA]</scope>
    <source>
        <strain evidence="9 10">Poly59</strain>
    </source>
</reference>
<comment type="caution">
    <text evidence="9">The sequence shown here is derived from an EMBL/GenBank/DDBJ whole genome shotgun (WGS) entry which is preliminary data.</text>
</comment>